<reference evidence="2" key="1">
    <citation type="submission" date="2016-10" db="EMBL/GenBank/DDBJ databases">
        <authorList>
            <person name="Varghese N."/>
            <person name="Submissions S."/>
        </authorList>
    </citation>
    <scope>NUCLEOTIDE SEQUENCE [LARGE SCALE GENOMIC DNA]</scope>
    <source>
        <strain evidence="2">Jip14</strain>
    </source>
</reference>
<protein>
    <submittedName>
        <fullName evidence="1">Uncharacterized protein</fullName>
    </submittedName>
</protein>
<organism evidence="1 2">
    <name type="scientific">Parapedobacter koreensis</name>
    <dbReference type="NCBI Taxonomy" id="332977"/>
    <lineage>
        <taxon>Bacteria</taxon>
        <taxon>Pseudomonadati</taxon>
        <taxon>Bacteroidota</taxon>
        <taxon>Sphingobacteriia</taxon>
        <taxon>Sphingobacteriales</taxon>
        <taxon>Sphingobacteriaceae</taxon>
        <taxon>Parapedobacter</taxon>
    </lineage>
</organism>
<gene>
    <name evidence="1" type="ORF">SAMN05421740_10493</name>
</gene>
<dbReference type="EMBL" id="FNZR01000004">
    <property type="protein sequence ID" value="SEL26593.1"/>
    <property type="molecule type" value="Genomic_DNA"/>
</dbReference>
<dbReference type="RefSeq" id="WP_090605604.1">
    <property type="nucleotide sequence ID" value="NZ_FNZR01000004.1"/>
</dbReference>
<name>A0A1H7NSS5_9SPHI</name>
<evidence type="ECO:0000313" key="2">
    <source>
        <dbReference type="Proteomes" id="UP000198916"/>
    </source>
</evidence>
<dbReference type="OrthoDB" id="825403at2"/>
<keyword evidence="2" id="KW-1185">Reference proteome</keyword>
<evidence type="ECO:0000313" key="1">
    <source>
        <dbReference type="EMBL" id="SEL26593.1"/>
    </source>
</evidence>
<accession>A0A1H7NSS5</accession>
<proteinExistence type="predicted"/>
<dbReference type="AlphaFoldDB" id="A0A1H7NSS5"/>
<dbReference type="STRING" id="332977.SAMN05421740_10493"/>
<dbReference type="Proteomes" id="UP000198916">
    <property type="component" value="Unassembled WGS sequence"/>
</dbReference>
<sequence length="152" mass="17428">MNNKTFRQTFLKLLALVTVCFAGFGFTAKMGLDSYEIYLNNTLILKQFVNQPLNLRKLQLDKAKESDQLRIYYTHCTNKGVGTGRRIVINDQQGHALKTWEFADVNHADGGMVITVKALRELEKRYANRQLSLHYLTDEHPQGELLARVALE</sequence>